<comment type="similarity">
    <text evidence="1">Belongs to the FrmR/RcnR family.</text>
</comment>
<dbReference type="Gene3D" id="1.20.58.1000">
    <property type="entry name" value="Metal-sensitive repressor, helix protomer"/>
    <property type="match status" value="1"/>
</dbReference>
<reference evidence="2 3" key="1">
    <citation type="journal article" date="2014" name="Mol. Biol. Evol.">
        <title>Massive expansion of Ubiquitination-related gene families within the Chlamydiae.</title>
        <authorList>
            <person name="Domman D."/>
            <person name="Collingro A."/>
            <person name="Lagkouvardos I."/>
            <person name="Gehre L."/>
            <person name="Weinmaier T."/>
            <person name="Rattei T."/>
            <person name="Subtil A."/>
            <person name="Horn M."/>
        </authorList>
    </citation>
    <scope>NUCLEOTIDE SEQUENCE [LARGE SCALE GENOMIC DNA]</scope>
    <source>
        <strain evidence="2 3">OEW1</strain>
    </source>
</reference>
<dbReference type="InterPro" id="IPR038390">
    <property type="entry name" value="Metal_Tscrpt_repr_sf"/>
</dbReference>
<dbReference type="GO" id="GO:0003677">
    <property type="term" value="F:DNA binding"/>
    <property type="evidence" value="ECO:0007669"/>
    <property type="project" value="InterPro"/>
</dbReference>
<gene>
    <name evidence="2" type="primary">csoR</name>
    <name evidence="2" type="ORF">DB43_DP00190</name>
</gene>
<organism evidence="2 3">
    <name type="scientific">Parachlamydia acanthamoebae</name>
    <dbReference type="NCBI Taxonomy" id="83552"/>
    <lineage>
        <taxon>Bacteria</taxon>
        <taxon>Pseudomonadati</taxon>
        <taxon>Chlamydiota</taxon>
        <taxon>Chlamydiia</taxon>
        <taxon>Parachlamydiales</taxon>
        <taxon>Parachlamydiaceae</taxon>
        <taxon>Parachlamydia</taxon>
    </lineage>
</organism>
<dbReference type="CDD" id="cd10148">
    <property type="entry name" value="CsoR-like_DUF156"/>
    <property type="match status" value="1"/>
</dbReference>
<dbReference type="PATRIC" id="fig|83552.4.peg.95"/>
<dbReference type="AlphaFoldDB" id="A0A0C1EC60"/>
<dbReference type="Proteomes" id="UP000031307">
    <property type="component" value="Unassembled WGS sequence"/>
</dbReference>
<evidence type="ECO:0000256" key="1">
    <source>
        <dbReference type="ARBA" id="ARBA00005260"/>
    </source>
</evidence>
<dbReference type="PANTHER" id="PTHR33677">
    <property type="entry name" value="TRANSCRIPTIONAL REPRESSOR FRMR-RELATED"/>
    <property type="match status" value="1"/>
</dbReference>
<dbReference type="InterPro" id="IPR003735">
    <property type="entry name" value="Metal_Tscrpt_repr"/>
</dbReference>
<sequence length="101" mass="11826">MIFMSDHDCKNHHHPCHKKEVANLNRISGQIEGVKKMIEERRYCPETLTQLRAIRSAIKSIELRILDVHLSSCVSQASLSSDQNEQKRKIDEIRDLIKRFE</sequence>
<dbReference type="GO" id="GO:0046872">
    <property type="term" value="F:metal ion binding"/>
    <property type="evidence" value="ECO:0007669"/>
    <property type="project" value="InterPro"/>
</dbReference>
<name>A0A0C1EC60_9BACT</name>
<evidence type="ECO:0000313" key="2">
    <source>
        <dbReference type="EMBL" id="KIA78662.1"/>
    </source>
</evidence>
<proteinExistence type="inferred from homology"/>
<comment type="caution">
    <text evidence="2">The sequence shown here is derived from an EMBL/GenBank/DDBJ whole genome shotgun (WGS) entry which is preliminary data.</text>
</comment>
<evidence type="ECO:0000313" key="3">
    <source>
        <dbReference type="Proteomes" id="UP000031307"/>
    </source>
</evidence>
<dbReference type="EMBL" id="JSAM01000010">
    <property type="protein sequence ID" value="KIA78662.1"/>
    <property type="molecule type" value="Genomic_DNA"/>
</dbReference>
<dbReference type="GO" id="GO:0045892">
    <property type="term" value="P:negative regulation of DNA-templated transcription"/>
    <property type="evidence" value="ECO:0007669"/>
    <property type="project" value="UniProtKB-ARBA"/>
</dbReference>
<dbReference type="Pfam" id="PF02583">
    <property type="entry name" value="Trns_repr_metal"/>
    <property type="match status" value="1"/>
</dbReference>
<protein>
    <submittedName>
        <fullName evidence="2">Copper-sensing transcriptional repressor CsoR</fullName>
    </submittedName>
</protein>
<accession>A0A0C1EC60</accession>